<keyword evidence="1 3" id="KW-0321">Glycogen metabolism</keyword>
<feature type="region of interest" description="Disordered" evidence="4">
    <location>
        <begin position="263"/>
        <end position="287"/>
    </location>
</feature>
<evidence type="ECO:0000259" key="5">
    <source>
        <dbReference type="PROSITE" id="PS51159"/>
    </source>
</evidence>
<dbReference type="PIRSF" id="PIRSF500813">
    <property type="entry name" value="PP1_PTG"/>
    <property type="match status" value="1"/>
</dbReference>
<protein>
    <recommendedName>
        <fullName evidence="3">Protein phosphatase 1 regulatory subunit 3C</fullName>
    </recommendedName>
</protein>
<reference evidence="6" key="2">
    <citation type="submission" date="2025-08" db="UniProtKB">
        <authorList>
            <consortium name="Ensembl"/>
        </authorList>
    </citation>
    <scope>IDENTIFICATION</scope>
</reference>
<dbReference type="PROSITE" id="PS51159">
    <property type="entry name" value="CBM21"/>
    <property type="match status" value="1"/>
</dbReference>
<dbReference type="InterPro" id="IPR017434">
    <property type="entry name" value="Pase-1_reg-su_3B/C/D_met"/>
</dbReference>
<dbReference type="Proteomes" id="UP000694580">
    <property type="component" value="Chromosome 2"/>
</dbReference>
<dbReference type="Ensembl" id="ENSDCDT00010054332.1">
    <property type="protein sequence ID" value="ENSDCDP00010044239.1"/>
    <property type="gene ID" value="ENSDCDG00010027422.1"/>
</dbReference>
<dbReference type="GO" id="GO:0008157">
    <property type="term" value="F:protein phosphatase 1 binding"/>
    <property type="evidence" value="ECO:0007669"/>
    <property type="project" value="TreeGrafter"/>
</dbReference>
<dbReference type="InterPro" id="IPR005036">
    <property type="entry name" value="CBM21_dom"/>
</dbReference>
<evidence type="ECO:0000256" key="2">
    <source>
        <dbReference type="ARBA" id="ARBA00023277"/>
    </source>
</evidence>
<dbReference type="GeneTree" id="ENSGT00940000155648"/>
<dbReference type="PANTHER" id="PTHR12307:SF15">
    <property type="entry name" value="PROTEIN PHOSPHATASE 1 REGULATORY SUBUNIT 3C"/>
    <property type="match status" value="1"/>
</dbReference>
<sequence length="318" mass="36179">MNCTRVLQILNPRPMPGPIMPVDVAVRICLAHSPPIRSFLGPYEDCRPGKRVGQYKPLRSCISSKADVEKASRGWKSPTAKRKKRVVFADSKGMSLTAIHVFKEFEEDPILDLQFEFSDLEGAIIGLKVEKEKSLVLDFCQPAADYLDFRNRLKKNQVCLENCLLQEKSLSGTIKVSNVSFEKSVFVRITFDSWKSYTDVPCVYMNNVYGCLDVDTFSFAVDLPAVVPPDERVEFCVCYKTPELTFWDNNDETNYRLVHSECEPDQTSGVPQKAPAEFKNPGKRPDMEFDQFGSPRTSSGFFPGWQSWGHIENNTPYW</sequence>
<reference evidence="6" key="3">
    <citation type="submission" date="2025-09" db="UniProtKB">
        <authorList>
            <consortium name="Ensembl"/>
        </authorList>
    </citation>
    <scope>IDENTIFICATION</scope>
</reference>
<dbReference type="AlphaFoldDB" id="A0AAY4DGG9"/>
<dbReference type="InterPro" id="IPR038175">
    <property type="entry name" value="CBM21_dom_sf"/>
</dbReference>
<evidence type="ECO:0000256" key="1">
    <source>
        <dbReference type="ARBA" id="ARBA00022600"/>
    </source>
</evidence>
<proteinExistence type="predicted"/>
<dbReference type="GeneID" id="114784330"/>
<dbReference type="PANTHER" id="PTHR12307">
    <property type="entry name" value="PROTEIN PHOSPHATASE 1 REGULATORY SUBUNIT"/>
    <property type="match status" value="1"/>
</dbReference>
<comment type="domain">
    <text evidence="3">The N-terminal region is required for binding to PP1, the central region is required for binding to glycogen and the C-terminal region is required for binding to glycogen phosphorylase glycogen synthase and phosphorylase kinase.</text>
</comment>
<accession>A0AAY4DGG9</accession>
<evidence type="ECO:0000256" key="4">
    <source>
        <dbReference type="SAM" id="MobiDB-lite"/>
    </source>
</evidence>
<comment type="subunit">
    <text evidence="3">Interacts with PPP1CC catalytic subunit of PP1 and associates with glycogen. Forms complexes with glycogen phosphorylase, glycogen synthase and phosphorylase kinase which is necessary for its regulation of PP1 activity.</text>
</comment>
<evidence type="ECO:0000313" key="7">
    <source>
        <dbReference type="Proteomes" id="UP000694580"/>
    </source>
</evidence>
<organism evidence="6 7">
    <name type="scientific">Denticeps clupeoides</name>
    <name type="common">denticle herring</name>
    <dbReference type="NCBI Taxonomy" id="299321"/>
    <lineage>
        <taxon>Eukaryota</taxon>
        <taxon>Metazoa</taxon>
        <taxon>Chordata</taxon>
        <taxon>Craniata</taxon>
        <taxon>Vertebrata</taxon>
        <taxon>Euteleostomi</taxon>
        <taxon>Actinopterygii</taxon>
        <taxon>Neopterygii</taxon>
        <taxon>Teleostei</taxon>
        <taxon>Clupei</taxon>
        <taxon>Clupeiformes</taxon>
        <taxon>Denticipitoidei</taxon>
        <taxon>Denticipitidae</taxon>
        <taxon>Denticeps</taxon>
    </lineage>
</organism>
<evidence type="ECO:0000313" key="6">
    <source>
        <dbReference type="Ensembl" id="ENSDCDP00010044239.1"/>
    </source>
</evidence>
<dbReference type="FunFam" id="2.60.40.2440:FF:000001">
    <property type="entry name" value="Protein phosphatase 1 regulatory subunit 3C"/>
    <property type="match status" value="1"/>
</dbReference>
<evidence type="ECO:0000256" key="3">
    <source>
        <dbReference type="PIRNR" id="PIRNR038207"/>
    </source>
</evidence>
<dbReference type="CDD" id="cd22815">
    <property type="entry name" value="PBD_PPP1R3C"/>
    <property type="match status" value="1"/>
</dbReference>
<keyword evidence="7" id="KW-1185">Reference proteome</keyword>
<dbReference type="PIRSF" id="PIRSF038207">
    <property type="entry name" value="PP1_GT_animal"/>
    <property type="match status" value="1"/>
</dbReference>
<keyword evidence="2 3" id="KW-0119">Carbohydrate metabolism</keyword>
<reference evidence="6 7" key="1">
    <citation type="submission" date="2020-06" db="EMBL/GenBank/DDBJ databases">
        <authorList>
            <consortium name="Wellcome Sanger Institute Data Sharing"/>
        </authorList>
    </citation>
    <scope>NUCLEOTIDE SEQUENCE [LARGE SCALE GENOMIC DNA]</scope>
</reference>
<dbReference type="GO" id="GO:0005979">
    <property type="term" value="P:regulation of glycogen biosynthetic process"/>
    <property type="evidence" value="ECO:0007669"/>
    <property type="project" value="TreeGrafter"/>
</dbReference>
<dbReference type="GO" id="GO:2001069">
    <property type="term" value="F:glycogen binding"/>
    <property type="evidence" value="ECO:0007669"/>
    <property type="project" value="TreeGrafter"/>
</dbReference>
<dbReference type="InterPro" id="IPR050782">
    <property type="entry name" value="PP1_regulatory_subunit_3"/>
</dbReference>
<comment type="function">
    <text evidence="3">Acts as a glycogen-targeting subunit for PP1 and regulates its activity. Activates glycogen synthase, reduces glycogen phosphorylase activity and limits glycogen breakdown.</text>
</comment>
<dbReference type="GO" id="GO:0005978">
    <property type="term" value="P:glycogen biosynthetic process"/>
    <property type="evidence" value="ECO:0007669"/>
    <property type="project" value="UniProtKB-UniRule"/>
</dbReference>
<dbReference type="Gene3D" id="2.60.40.2440">
    <property type="entry name" value="Carbohydrate binding type-21 domain"/>
    <property type="match status" value="1"/>
</dbReference>
<gene>
    <name evidence="6" type="primary">ppp1r3cb</name>
</gene>
<dbReference type="GO" id="GO:0000164">
    <property type="term" value="C:protein phosphatase type 1 complex"/>
    <property type="evidence" value="ECO:0007669"/>
    <property type="project" value="TreeGrafter"/>
</dbReference>
<dbReference type="RefSeq" id="XP_028825472.1">
    <property type="nucleotide sequence ID" value="XM_028969639.1"/>
</dbReference>
<dbReference type="Pfam" id="PF03370">
    <property type="entry name" value="CBM_21"/>
    <property type="match status" value="1"/>
</dbReference>
<dbReference type="InterPro" id="IPR030683">
    <property type="entry name" value="PP1_3C"/>
</dbReference>
<feature type="domain" description="CBM21" evidence="5">
    <location>
        <begin position="150"/>
        <end position="258"/>
    </location>
</feature>
<name>A0AAY4DGG9_9TELE</name>